<evidence type="ECO:0008006" key="3">
    <source>
        <dbReference type="Google" id="ProtNLM"/>
    </source>
</evidence>
<dbReference type="Proteomes" id="UP000052232">
    <property type="component" value="Unassembled WGS sequence"/>
</dbReference>
<dbReference type="AlphaFoldDB" id="A0A0J7XJ02"/>
<dbReference type="STRING" id="1420583.V473_22965"/>
<dbReference type="RefSeq" id="WP_148648484.1">
    <property type="nucleotide sequence ID" value="NZ_KQ130439.1"/>
</dbReference>
<accession>A0A0J7XJ02</accession>
<proteinExistence type="predicted"/>
<sequence>MNAHIQDSPPKVEPRVTAAPSIRQLYWCDFPQDAQLPEFWKRRPVIIVSFKNTLHGAVTVVPCSTAAQPGNKWAFPLQTTIDGRAAFAICDKLTTVAVSRLIPDKGGIMRMPVGEFDDMLRLVLAWLPVPSTPPSPPQGVPPTPTGSGA</sequence>
<organism evidence="1 2">
    <name type="scientific">Sphingobium cupriresistens LL01</name>
    <dbReference type="NCBI Taxonomy" id="1420583"/>
    <lineage>
        <taxon>Bacteria</taxon>
        <taxon>Pseudomonadati</taxon>
        <taxon>Pseudomonadota</taxon>
        <taxon>Alphaproteobacteria</taxon>
        <taxon>Sphingomonadales</taxon>
        <taxon>Sphingomonadaceae</taxon>
        <taxon>Sphingobium</taxon>
    </lineage>
</organism>
<reference evidence="1 2" key="1">
    <citation type="journal article" date="2015" name="G3 (Bethesda)">
        <title>Insights into Ongoing Evolution of the Hexachlorocyclohexane Catabolic Pathway from Comparative Genomics of Ten Sphingomonadaceae Strains.</title>
        <authorList>
            <person name="Pearce S.L."/>
            <person name="Oakeshott J.G."/>
            <person name="Pandey G."/>
        </authorList>
    </citation>
    <scope>NUCLEOTIDE SEQUENCE [LARGE SCALE GENOMIC DNA]</scope>
    <source>
        <strain evidence="1 2">LL01</strain>
    </source>
</reference>
<gene>
    <name evidence="1" type="ORF">V473_22965</name>
</gene>
<dbReference type="InterPro" id="IPR011067">
    <property type="entry name" value="Plasmid_toxin/cell-grow_inhib"/>
</dbReference>
<comment type="caution">
    <text evidence="1">The sequence shown here is derived from an EMBL/GenBank/DDBJ whole genome shotgun (WGS) entry which is preliminary data.</text>
</comment>
<dbReference type="PATRIC" id="fig|1420583.3.peg.4400"/>
<name>A0A0J7XJ02_9SPHN</name>
<dbReference type="Pfam" id="PF02452">
    <property type="entry name" value="PemK_toxin"/>
    <property type="match status" value="1"/>
</dbReference>
<evidence type="ECO:0000313" key="1">
    <source>
        <dbReference type="EMBL" id="KMS51727.1"/>
    </source>
</evidence>
<evidence type="ECO:0000313" key="2">
    <source>
        <dbReference type="Proteomes" id="UP000052232"/>
    </source>
</evidence>
<dbReference type="EMBL" id="JACT01000008">
    <property type="protein sequence ID" value="KMS51727.1"/>
    <property type="molecule type" value="Genomic_DNA"/>
</dbReference>
<dbReference type="InterPro" id="IPR003477">
    <property type="entry name" value="PemK-like"/>
</dbReference>
<keyword evidence="2" id="KW-1185">Reference proteome</keyword>
<protein>
    <recommendedName>
        <fullName evidence="3">Type II toxin-antitoxin system PemK/MazF family toxin</fullName>
    </recommendedName>
</protein>
<dbReference type="GO" id="GO:0003677">
    <property type="term" value="F:DNA binding"/>
    <property type="evidence" value="ECO:0007669"/>
    <property type="project" value="InterPro"/>
</dbReference>
<dbReference type="SUPFAM" id="SSF50118">
    <property type="entry name" value="Cell growth inhibitor/plasmid maintenance toxic component"/>
    <property type="match status" value="1"/>
</dbReference>
<dbReference type="Gene3D" id="2.30.30.110">
    <property type="match status" value="1"/>
</dbReference>